<dbReference type="RefSeq" id="XP_028884114.1">
    <property type="nucleotide sequence ID" value="XM_029024807.1"/>
</dbReference>
<organism evidence="3 4">
    <name type="scientific">Trypanosoma theileri</name>
    <dbReference type="NCBI Taxonomy" id="67003"/>
    <lineage>
        <taxon>Eukaryota</taxon>
        <taxon>Discoba</taxon>
        <taxon>Euglenozoa</taxon>
        <taxon>Kinetoplastea</taxon>
        <taxon>Metakinetoplastina</taxon>
        <taxon>Trypanosomatida</taxon>
        <taxon>Trypanosomatidae</taxon>
        <taxon>Trypanosoma</taxon>
    </lineage>
</organism>
<dbReference type="EMBL" id="NBCO01000010">
    <property type="protein sequence ID" value="ORC90048.1"/>
    <property type="molecule type" value="Genomic_DNA"/>
</dbReference>
<feature type="compositionally biased region" description="Basic and acidic residues" evidence="1">
    <location>
        <begin position="286"/>
        <end position="299"/>
    </location>
</feature>
<dbReference type="VEuPathDB" id="TriTrypDB:TM35_000103160"/>
<evidence type="ECO:0008006" key="5">
    <source>
        <dbReference type="Google" id="ProtNLM"/>
    </source>
</evidence>
<keyword evidence="4" id="KW-1185">Reference proteome</keyword>
<sequence length="375" mass="40124">MLLRCLLCVSALLLSIASVCGTAEVVLHSTESSLDECTTSNVDRAACHPPSGVVTSERDQCVPTEDNLKCKTTTKDKKGKHQPSDELETEKVALKDEDRAQGLGRENRDLELTRQSLEGDHMDSRARVSSAAEDHTFNQLNTQHNDSQVGGQLSPTAAELSHRPNLDSAVVQVPGSKPKGAQNTGKDVTKDTSETLRTTEQNAKLTEEENEKQENMENKADQSTDVSSEEASDDLQRPNAQEQAKPPLVPQEAQRNDHNSQGNTANGGTNSTQEGTVQESSSSPETPEKPSLEESEGTKAAETTNAKNGSTPEGIESTGNTGDMVNTDTTTTTTLPPELTNNKKGDADSSSSISSSVWVRVPLLIVVTLACILVC</sequence>
<feature type="compositionally biased region" description="Polar residues" evidence="1">
    <location>
        <begin position="259"/>
        <end position="278"/>
    </location>
</feature>
<feature type="chain" id="PRO_5013094821" description="Mucin-associated surface protein (MASP)" evidence="2">
    <location>
        <begin position="22"/>
        <end position="375"/>
    </location>
</feature>
<accession>A0A1X0NZS5</accession>
<feature type="compositionally biased region" description="Basic and acidic residues" evidence="1">
    <location>
        <begin position="212"/>
        <end position="222"/>
    </location>
</feature>
<comment type="caution">
    <text evidence="3">The sequence shown here is derived from an EMBL/GenBank/DDBJ whole genome shotgun (WGS) entry which is preliminary data.</text>
</comment>
<dbReference type="AlphaFoldDB" id="A0A1X0NZS5"/>
<evidence type="ECO:0000313" key="3">
    <source>
        <dbReference type="EMBL" id="ORC90048.1"/>
    </source>
</evidence>
<feature type="compositionally biased region" description="Polar residues" evidence="1">
    <location>
        <begin position="301"/>
        <end position="311"/>
    </location>
</feature>
<evidence type="ECO:0000256" key="2">
    <source>
        <dbReference type="SAM" id="SignalP"/>
    </source>
</evidence>
<feature type="compositionally biased region" description="Low complexity" evidence="1">
    <location>
        <begin position="318"/>
        <end position="340"/>
    </location>
</feature>
<keyword evidence="2" id="KW-0732">Signal</keyword>
<evidence type="ECO:0000313" key="4">
    <source>
        <dbReference type="Proteomes" id="UP000192257"/>
    </source>
</evidence>
<evidence type="ECO:0000256" key="1">
    <source>
        <dbReference type="SAM" id="MobiDB-lite"/>
    </source>
</evidence>
<gene>
    <name evidence="3" type="ORF">TM35_000103160</name>
</gene>
<reference evidence="3 4" key="1">
    <citation type="submission" date="2017-03" db="EMBL/GenBank/DDBJ databases">
        <title>An alternative strategy for trypanosome survival in the mammalian bloodstream revealed through genome and transcriptome analysis of the ubiquitous bovine parasite Trypanosoma (Megatrypanum) theileri.</title>
        <authorList>
            <person name="Kelly S."/>
            <person name="Ivens A."/>
            <person name="Mott A."/>
            <person name="O'Neill E."/>
            <person name="Emms D."/>
            <person name="Macleod O."/>
            <person name="Voorheis P."/>
            <person name="Matthews J."/>
            <person name="Matthews K."/>
            <person name="Carrington M."/>
        </authorList>
    </citation>
    <scope>NUCLEOTIDE SEQUENCE [LARGE SCALE GENOMIC DNA]</scope>
    <source>
        <strain evidence="3">Edinburgh</strain>
    </source>
</reference>
<proteinExistence type="predicted"/>
<dbReference type="GeneID" id="39984587"/>
<feature type="region of interest" description="Disordered" evidence="1">
    <location>
        <begin position="73"/>
        <end position="131"/>
    </location>
</feature>
<dbReference type="Proteomes" id="UP000192257">
    <property type="component" value="Unassembled WGS sequence"/>
</dbReference>
<feature type="compositionally biased region" description="Polar residues" evidence="1">
    <location>
        <begin position="195"/>
        <end position="204"/>
    </location>
</feature>
<feature type="compositionally biased region" description="Basic and acidic residues" evidence="1">
    <location>
        <begin position="89"/>
        <end position="131"/>
    </location>
</feature>
<protein>
    <recommendedName>
        <fullName evidence="5">Mucin-associated surface protein (MASP)</fullName>
    </recommendedName>
</protein>
<feature type="signal peptide" evidence="2">
    <location>
        <begin position="1"/>
        <end position="21"/>
    </location>
</feature>
<feature type="region of interest" description="Disordered" evidence="1">
    <location>
        <begin position="170"/>
        <end position="352"/>
    </location>
</feature>
<name>A0A1X0NZS5_9TRYP</name>